<dbReference type="PRINTS" id="PR00411">
    <property type="entry name" value="PNDRDTASEI"/>
</dbReference>
<dbReference type="SUPFAM" id="SSF51905">
    <property type="entry name" value="FAD/NAD(P)-binding domain"/>
    <property type="match status" value="1"/>
</dbReference>
<keyword evidence="2" id="KW-0285">Flavoprotein</keyword>
<organism evidence="8 9">
    <name type="scientific">Lacticaseibacillus pantheris DSM 15945 = JCM 12539 = NBRC 106106</name>
    <dbReference type="NCBI Taxonomy" id="1423783"/>
    <lineage>
        <taxon>Bacteria</taxon>
        <taxon>Bacillati</taxon>
        <taxon>Bacillota</taxon>
        <taxon>Bacilli</taxon>
        <taxon>Lactobacillales</taxon>
        <taxon>Lactobacillaceae</taxon>
        <taxon>Lacticaseibacillus</taxon>
    </lineage>
</organism>
<dbReference type="Proteomes" id="UP000051922">
    <property type="component" value="Unassembled WGS sequence"/>
</dbReference>
<dbReference type="AlphaFoldDB" id="A0A0R1U0S7"/>
<keyword evidence="4" id="KW-0547">Nucleotide-binding</keyword>
<feature type="binding site" evidence="4">
    <location>
        <position position="302"/>
    </location>
    <ligand>
        <name>FAD</name>
        <dbReference type="ChEBI" id="CHEBI:57692"/>
    </ligand>
</feature>
<name>A0A0R1U0S7_9LACO</name>
<evidence type="ECO:0000313" key="8">
    <source>
        <dbReference type="EMBL" id="KRL86902.1"/>
    </source>
</evidence>
<evidence type="ECO:0000256" key="4">
    <source>
        <dbReference type="PIRSR" id="PIRSR000350-3"/>
    </source>
</evidence>
<sequence>MADYDYDYDVVIIGAGPGGLAAAYGLASSQHVLVVENNLWGGTCPNFGCDPKKMLYGVVEAQRQVRNYQDSGLTGHPSVNWADMMAFKRSYTDGVPGGTEQGLAGANIDHIHGTATFRDAHTLAVGDRVVTTDKVVVATGAHANIPDIPGKELLSTSTDFLALPDRPQSIGFIGAGYVAVELANIAAEAGVAVHVFQHNRRLLRAFPEEYSDRVAEQLRAKGVQWHWDTEIASVRSGADGGVVAVTAHGEEVALDYLVAAAGRGANIEKLNLEAAGVEYSRGGIQVNEHLQSSAANVFVIGDAVAKRIPKLTPTASFEGRYVTGAINGDAAPINYPVVPHTVFAGPELAQVGVSLDEAQAHPDTYEVLTQDVGSWYTYHRIRDDNARVTTITERASGQLVGAIALATNAEELINYCTGIITQGLPASALQQWIPVYPSVASDLGYFYN</sequence>
<dbReference type="OrthoDB" id="9800167at2"/>
<accession>A0A0R1U0S7</accession>
<keyword evidence="4" id="KW-0520">NAD</keyword>
<dbReference type="Gene3D" id="3.30.390.30">
    <property type="match status" value="1"/>
</dbReference>
<feature type="domain" description="Pyridine nucleotide-disulphide oxidoreductase dimerisation" evidence="6">
    <location>
        <begin position="338"/>
        <end position="441"/>
    </location>
</feature>
<evidence type="ECO:0000313" key="9">
    <source>
        <dbReference type="Proteomes" id="UP000051922"/>
    </source>
</evidence>
<feature type="binding site" evidence="4">
    <location>
        <position position="53"/>
    </location>
    <ligand>
        <name>FAD</name>
        <dbReference type="ChEBI" id="CHEBI:57692"/>
    </ligand>
</feature>
<keyword evidence="9" id="KW-1185">Reference proteome</keyword>
<feature type="disulfide bond" description="Redox-active" evidence="5">
    <location>
        <begin position="44"/>
        <end position="49"/>
    </location>
</feature>
<feature type="domain" description="FAD/NAD(P)-binding" evidence="7">
    <location>
        <begin position="8"/>
        <end position="319"/>
    </location>
</feature>
<comment type="cofactor">
    <cofactor evidence="4">
        <name>FAD</name>
        <dbReference type="ChEBI" id="CHEBI:57692"/>
    </cofactor>
    <text evidence="4">Binds 1 FAD per subunit.</text>
</comment>
<dbReference type="PRINTS" id="PR00368">
    <property type="entry name" value="FADPNR"/>
</dbReference>
<dbReference type="GO" id="GO:0016491">
    <property type="term" value="F:oxidoreductase activity"/>
    <property type="evidence" value="ECO:0007669"/>
    <property type="project" value="InterPro"/>
</dbReference>
<dbReference type="PANTHER" id="PTHR43014">
    <property type="entry name" value="MERCURIC REDUCTASE"/>
    <property type="match status" value="1"/>
</dbReference>
<dbReference type="PIRSF" id="PIRSF000350">
    <property type="entry name" value="Mercury_reductase_MerA"/>
    <property type="match status" value="1"/>
</dbReference>
<dbReference type="PATRIC" id="fig|1423783.4.peg.102"/>
<evidence type="ECO:0000259" key="7">
    <source>
        <dbReference type="Pfam" id="PF07992"/>
    </source>
</evidence>
<dbReference type="InterPro" id="IPR023753">
    <property type="entry name" value="FAD/NAD-binding_dom"/>
</dbReference>
<feature type="binding site" evidence="4">
    <location>
        <begin position="174"/>
        <end position="181"/>
    </location>
    <ligand>
        <name>NAD(+)</name>
        <dbReference type="ChEBI" id="CHEBI:57540"/>
    </ligand>
</feature>
<dbReference type="InterPro" id="IPR036188">
    <property type="entry name" value="FAD/NAD-bd_sf"/>
</dbReference>
<dbReference type="InterPro" id="IPR004099">
    <property type="entry name" value="Pyr_nucl-diS_OxRdtase_dimer"/>
</dbReference>
<evidence type="ECO:0000256" key="5">
    <source>
        <dbReference type="PIRSR" id="PIRSR000350-4"/>
    </source>
</evidence>
<dbReference type="EMBL" id="AZFJ01000036">
    <property type="protein sequence ID" value="KRL86902.1"/>
    <property type="molecule type" value="Genomic_DNA"/>
</dbReference>
<keyword evidence="3 4" id="KW-0274">FAD</keyword>
<protein>
    <submittedName>
        <fullName evidence="8">Glutathione reductase</fullName>
    </submittedName>
</protein>
<evidence type="ECO:0000259" key="6">
    <source>
        <dbReference type="Pfam" id="PF02852"/>
    </source>
</evidence>
<dbReference type="STRING" id="1423783.FC50_GL000093"/>
<dbReference type="SUPFAM" id="SSF55424">
    <property type="entry name" value="FAD/NAD-linked reductases, dimerisation (C-terminal) domain"/>
    <property type="match status" value="1"/>
</dbReference>
<dbReference type="Pfam" id="PF02852">
    <property type="entry name" value="Pyr_redox_dim"/>
    <property type="match status" value="1"/>
</dbReference>
<evidence type="ECO:0000256" key="2">
    <source>
        <dbReference type="ARBA" id="ARBA00022630"/>
    </source>
</evidence>
<evidence type="ECO:0000256" key="1">
    <source>
        <dbReference type="ARBA" id="ARBA00007532"/>
    </source>
</evidence>
<feature type="binding site" evidence="4">
    <location>
        <position position="262"/>
    </location>
    <ligand>
        <name>NAD(+)</name>
        <dbReference type="ChEBI" id="CHEBI:57540"/>
    </ligand>
</feature>
<dbReference type="PANTHER" id="PTHR43014:SF5">
    <property type="entry name" value="GLUTATHIONE REDUCTASE (NADPH)"/>
    <property type="match status" value="1"/>
</dbReference>
<dbReference type="GO" id="GO:0000166">
    <property type="term" value="F:nucleotide binding"/>
    <property type="evidence" value="ECO:0007669"/>
    <property type="project" value="UniProtKB-KW"/>
</dbReference>
<dbReference type="Pfam" id="PF07992">
    <property type="entry name" value="Pyr_redox_2"/>
    <property type="match status" value="1"/>
</dbReference>
<evidence type="ECO:0000256" key="3">
    <source>
        <dbReference type="ARBA" id="ARBA00022827"/>
    </source>
</evidence>
<comment type="similarity">
    <text evidence="1">Belongs to the class-I pyridine nucleotide-disulfide oxidoreductase family.</text>
</comment>
<dbReference type="RefSeq" id="WP_056956337.1">
    <property type="nucleotide sequence ID" value="NZ_AZFJ01000036.1"/>
</dbReference>
<dbReference type="InterPro" id="IPR016156">
    <property type="entry name" value="FAD/NAD-linked_Rdtase_dimer_sf"/>
</dbReference>
<gene>
    <name evidence="8" type="ORF">FC50_GL000093</name>
</gene>
<dbReference type="Gene3D" id="3.50.50.60">
    <property type="entry name" value="FAD/NAD(P)-binding domain"/>
    <property type="match status" value="2"/>
</dbReference>
<dbReference type="InterPro" id="IPR001100">
    <property type="entry name" value="Pyr_nuc-diS_OxRdtase"/>
</dbReference>
<proteinExistence type="inferred from homology"/>
<reference evidence="8 9" key="1">
    <citation type="journal article" date="2015" name="Genome Announc.">
        <title>Expanding the biotechnology potential of lactobacilli through comparative genomics of 213 strains and associated genera.</title>
        <authorList>
            <person name="Sun Z."/>
            <person name="Harris H.M."/>
            <person name="McCann A."/>
            <person name="Guo C."/>
            <person name="Argimon S."/>
            <person name="Zhang W."/>
            <person name="Yang X."/>
            <person name="Jeffery I.B."/>
            <person name="Cooney J.C."/>
            <person name="Kagawa T.F."/>
            <person name="Liu W."/>
            <person name="Song Y."/>
            <person name="Salvetti E."/>
            <person name="Wrobel A."/>
            <person name="Rasinkangas P."/>
            <person name="Parkhill J."/>
            <person name="Rea M.C."/>
            <person name="O'Sullivan O."/>
            <person name="Ritari J."/>
            <person name="Douillard F.P."/>
            <person name="Paul Ross R."/>
            <person name="Yang R."/>
            <person name="Briner A.E."/>
            <person name="Felis G.E."/>
            <person name="de Vos W.M."/>
            <person name="Barrangou R."/>
            <person name="Klaenhammer T.R."/>
            <person name="Caufield P.W."/>
            <person name="Cui Y."/>
            <person name="Zhang H."/>
            <person name="O'Toole P.W."/>
        </authorList>
    </citation>
    <scope>NUCLEOTIDE SEQUENCE [LARGE SCALE GENOMIC DNA]</scope>
    <source>
        <strain evidence="8 9">DSM 15945</strain>
    </source>
</reference>
<comment type="caution">
    <text evidence="8">The sequence shown here is derived from an EMBL/GenBank/DDBJ whole genome shotgun (WGS) entry which is preliminary data.</text>
</comment>